<dbReference type="GO" id="GO:0006437">
    <property type="term" value="P:tyrosyl-tRNA aminoacylation"/>
    <property type="evidence" value="ECO:0007669"/>
    <property type="project" value="TreeGrafter"/>
</dbReference>
<evidence type="ECO:0000256" key="1">
    <source>
        <dbReference type="ARBA" id="ARBA00002025"/>
    </source>
</evidence>
<reference evidence="14 15" key="1">
    <citation type="journal article" date="2012" name="BMC Genomics">
        <title>Comparative genomic analysis and phylogenetic position of Theileria equi.</title>
        <authorList>
            <person name="Kappmeyer L.S."/>
            <person name="Thiagarajan M."/>
            <person name="Herndon D.R."/>
            <person name="Ramsay J.D."/>
            <person name="Caler E."/>
            <person name="Djikeng A."/>
            <person name="Gillespie J.J."/>
            <person name="Lau A.O."/>
            <person name="Roalson E.H."/>
            <person name="Silva J.C."/>
            <person name="Silva M.G."/>
            <person name="Suarez C.E."/>
            <person name="Ueti M.W."/>
            <person name="Nene V.M."/>
            <person name="Mealey R.H."/>
            <person name="Knowles D.P."/>
            <person name="Brayton K.A."/>
        </authorList>
    </citation>
    <scope>NUCLEOTIDE SEQUENCE [LARGE SCALE GENOMIC DNA]</scope>
    <source>
        <strain evidence="14 15">WA</strain>
    </source>
</reference>
<evidence type="ECO:0000256" key="3">
    <source>
        <dbReference type="ARBA" id="ARBA00005594"/>
    </source>
</evidence>
<comment type="similarity">
    <text evidence="3 13">Belongs to the class-I aminoacyl-tRNA synthetase family.</text>
</comment>
<keyword evidence="5" id="KW-0963">Cytoplasm</keyword>
<evidence type="ECO:0000256" key="6">
    <source>
        <dbReference type="ARBA" id="ARBA00022598"/>
    </source>
</evidence>
<dbReference type="VEuPathDB" id="PiroplasmaDB:BEWA_006100"/>
<comment type="function">
    <text evidence="1">Catalyzes the attachment of tyrosine to tRNA(Tyr) in a two-step reaction: tyrosine is first activated by ATP to form Tyr-AMP and then transferred to the acceptor end of tRNA(Tyr).</text>
</comment>
<dbReference type="Pfam" id="PF00579">
    <property type="entry name" value="tRNA-synt_1b"/>
    <property type="match status" value="1"/>
</dbReference>
<evidence type="ECO:0000256" key="10">
    <source>
        <dbReference type="ARBA" id="ARBA00023146"/>
    </source>
</evidence>
<dbReference type="Proteomes" id="UP000031512">
    <property type="component" value="Chromosome 3"/>
</dbReference>
<dbReference type="InterPro" id="IPR014729">
    <property type="entry name" value="Rossmann-like_a/b/a_fold"/>
</dbReference>
<dbReference type="OrthoDB" id="197206at2759"/>
<organism evidence="14 15">
    <name type="scientific">Theileria equi strain WA</name>
    <dbReference type="NCBI Taxonomy" id="1537102"/>
    <lineage>
        <taxon>Eukaryota</taxon>
        <taxon>Sar</taxon>
        <taxon>Alveolata</taxon>
        <taxon>Apicomplexa</taxon>
        <taxon>Aconoidasida</taxon>
        <taxon>Piroplasmida</taxon>
        <taxon>Theileriidae</taxon>
        <taxon>Theileria</taxon>
    </lineage>
</organism>
<evidence type="ECO:0000256" key="4">
    <source>
        <dbReference type="ARBA" id="ARBA00013160"/>
    </source>
</evidence>
<keyword evidence="6 13" id="KW-0436">Ligase</keyword>
<dbReference type="NCBIfam" id="NF006330">
    <property type="entry name" value="PRK08560.1"/>
    <property type="match status" value="1"/>
</dbReference>
<keyword evidence="9 13" id="KW-0648">Protein biosynthesis</keyword>
<gene>
    <name evidence="14" type="ORF">BEWA_006100</name>
</gene>
<evidence type="ECO:0000256" key="8">
    <source>
        <dbReference type="ARBA" id="ARBA00022840"/>
    </source>
</evidence>
<proteinExistence type="inferred from homology"/>
<keyword evidence="15" id="KW-1185">Reference proteome</keyword>
<dbReference type="FunFam" id="3.40.50.620:FF:000085">
    <property type="entry name" value="Tyrosine--tRNA ligase 1 cytoplasmic"/>
    <property type="match status" value="1"/>
</dbReference>
<dbReference type="KEGG" id="beq:BEWA_006100"/>
<evidence type="ECO:0000256" key="2">
    <source>
        <dbReference type="ARBA" id="ARBA00004514"/>
    </source>
</evidence>
<evidence type="ECO:0000256" key="13">
    <source>
        <dbReference type="RuleBase" id="RU363036"/>
    </source>
</evidence>
<dbReference type="GO" id="GO:0005829">
    <property type="term" value="C:cytosol"/>
    <property type="evidence" value="ECO:0007669"/>
    <property type="project" value="UniProtKB-SubCell"/>
</dbReference>
<dbReference type="InterPro" id="IPR023617">
    <property type="entry name" value="Tyr-tRNA-ligase_arc/euk-type"/>
</dbReference>
<dbReference type="EC" id="6.1.1.1" evidence="4"/>
<dbReference type="GeneID" id="15805739"/>
<dbReference type="SUPFAM" id="SSF52374">
    <property type="entry name" value="Nucleotidylyl transferase"/>
    <property type="match status" value="1"/>
</dbReference>
<dbReference type="GO" id="GO:0005524">
    <property type="term" value="F:ATP binding"/>
    <property type="evidence" value="ECO:0007669"/>
    <property type="project" value="UniProtKB-KW"/>
</dbReference>
<dbReference type="AlphaFoldDB" id="L0B1S4"/>
<dbReference type="eggNOG" id="KOG2144">
    <property type="taxonomic scope" value="Eukaryota"/>
</dbReference>
<dbReference type="PANTHER" id="PTHR46264:SF4">
    <property type="entry name" value="TYROSINE--TRNA LIGASE, CYTOPLASMIC"/>
    <property type="match status" value="1"/>
</dbReference>
<dbReference type="EMBL" id="CP001670">
    <property type="protein sequence ID" value="AFZ81201.1"/>
    <property type="molecule type" value="Genomic_DNA"/>
</dbReference>
<dbReference type="Gene3D" id="3.40.50.620">
    <property type="entry name" value="HUPs"/>
    <property type="match status" value="2"/>
</dbReference>
<dbReference type="GO" id="GO:0004831">
    <property type="term" value="F:tyrosine-tRNA ligase activity"/>
    <property type="evidence" value="ECO:0007669"/>
    <property type="project" value="UniProtKB-EC"/>
</dbReference>
<name>L0B1S4_THEEQ</name>
<dbReference type="PIRSF" id="PIRSF006588">
    <property type="entry name" value="TyrRS_arch_euk"/>
    <property type="match status" value="1"/>
</dbReference>
<keyword evidence="8 13" id="KW-0067">ATP-binding</keyword>
<evidence type="ECO:0000256" key="7">
    <source>
        <dbReference type="ARBA" id="ARBA00022741"/>
    </source>
</evidence>
<keyword evidence="7 13" id="KW-0547">Nucleotide-binding</keyword>
<evidence type="ECO:0000256" key="12">
    <source>
        <dbReference type="ARBA" id="ARBA00048248"/>
    </source>
</evidence>
<sequence length="426" mass="48282">MFNSVNYLKFVILRYNNMAQRFLSPFHGGIALNHSGNRHHIKNLHLEFIPNTCSIKNGLRDEINRYFKDHKVNSTLSLEERSAICEGIAEECIQKEEIKPLLLREDYIPLSYDGFEPSGRMHIAQGLGKVDTINSLNKAGIKSVMWIADWCAMMNNKFGGDLAKIRIVGEYFIHIWKAAGLNTNAVKFLWSSDEINKNPDLYWRLVMDISKTFNISRMKRCSQALGRTEGDDQPAAQLLYPATQCADIFYIGTDFCQLGMDQRKINMLAREYCEIKKIPTKPIILSHKMLPGLLEGQEKMSKSNPDSAIFMDDTAEAVASKIKRAFCPPGKVEGNPCVAYFTELVFKRYPSVVIERKERDGGNITFNSPEELVSAYSSESLHPGDLKNGLTKYLNLMLQPIRDYFQAIPEARELASKVAGFQAAKK</sequence>
<protein>
    <recommendedName>
        <fullName evidence="4">tyrosine--tRNA ligase</fullName>
        <ecNumber evidence="4">6.1.1.1</ecNumber>
    </recommendedName>
    <alternativeName>
        <fullName evidence="11">Tyrosyl-tRNA synthetase</fullName>
    </alternativeName>
</protein>
<dbReference type="InterPro" id="IPR050489">
    <property type="entry name" value="Tyr-tRNA_synthase"/>
</dbReference>
<evidence type="ECO:0000313" key="14">
    <source>
        <dbReference type="EMBL" id="AFZ81201.1"/>
    </source>
</evidence>
<dbReference type="STRING" id="1537102.L0B1S4"/>
<dbReference type="PANTHER" id="PTHR46264">
    <property type="entry name" value="TYROSINE-TRNA LIGASE"/>
    <property type="match status" value="1"/>
</dbReference>
<dbReference type="InterPro" id="IPR002305">
    <property type="entry name" value="aa-tRNA-synth_Ic"/>
</dbReference>
<evidence type="ECO:0000256" key="9">
    <source>
        <dbReference type="ARBA" id="ARBA00022917"/>
    </source>
</evidence>
<dbReference type="FunFam" id="3.40.50.620:FF:000103">
    <property type="entry name" value="tyrosine--tRNA ligase 1, cytoplasmic"/>
    <property type="match status" value="1"/>
</dbReference>
<dbReference type="RefSeq" id="XP_004830867.1">
    <property type="nucleotide sequence ID" value="XM_004830810.1"/>
</dbReference>
<comment type="catalytic activity">
    <reaction evidence="12">
        <text>tRNA(Tyr) + L-tyrosine + ATP = L-tyrosyl-tRNA(Tyr) + AMP + diphosphate + H(+)</text>
        <dbReference type="Rhea" id="RHEA:10220"/>
        <dbReference type="Rhea" id="RHEA-COMP:9706"/>
        <dbReference type="Rhea" id="RHEA-COMP:9707"/>
        <dbReference type="ChEBI" id="CHEBI:15378"/>
        <dbReference type="ChEBI" id="CHEBI:30616"/>
        <dbReference type="ChEBI" id="CHEBI:33019"/>
        <dbReference type="ChEBI" id="CHEBI:58315"/>
        <dbReference type="ChEBI" id="CHEBI:78442"/>
        <dbReference type="ChEBI" id="CHEBI:78536"/>
        <dbReference type="ChEBI" id="CHEBI:456215"/>
        <dbReference type="EC" id="6.1.1.1"/>
    </reaction>
</comment>
<evidence type="ECO:0000256" key="11">
    <source>
        <dbReference type="ARBA" id="ARBA00033323"/>
    </source>
</evidence>
<comment type="subcellular location">
    <subcellularLocation>
        <location evidence="2">Cytoplasm</location>
        <location evidence="2">Cytosol</location>
    </subcellularLocation>
</comment>
<keyword evidence="10 13" id="KW-0030">Aminoacyl-tRNA synthetase</keyword>
<evidence type="ECO:0000313" key="15">
    <source>
        <dbReference type="Proteomes" id="UP000031512"/>
    </source>
</evidence>
<evidence type="ECO:0000256" key="5">
    <source>
        <dbReference type="ARBA" id="ARBA00022490"/>
    </source>
</evidence>
<accession>L0B1S4</accession>